<sequence>MNKPIFKYATGCSENITISALTDTESSSIMGVDLKELPEIHSVSCRILSKTFYGMGIINQNNGIEFVNHDLQETVTLSSSGITFIRLKKECRSKRLCVFYDMKDYLAYQILQKNGFVRLPSDCDFIIMSDVKYFIHISIEGDDYETVYLYFPNDVIGMTITLTLKDRYGGHAVVCNPLYKGYINLLQFVKAIEITTNNK</sequence>
<organism evidence="1 2">
    <name type="scientific">Hoylesella timonensis</name>
    <dbReference type="NCBI Taxonomy" id="386414"/>
    <lineage>
        <taxon>Bacteria</taxon>
        <taxon>Pseudomonadati</taxon>
        <taxon>Bacteroidota</taxon>
        <taxon>Bacteroidia</taxon>
        <taxon>Bacteroidales</taxon>
        <taxon>Prevotellaceae</taxon>
        <taxon>Hoylesella</taxon>
    </lineage>
</organism>
<reference evidence="1 2" key="1">
    <citation type="submission" date="2017-03" db="EMBL/GenBank/DDBJ databases">
        <authorList>
            <person name="Afonso C.L."/>
            <person name="Miller P.J."/>
            <person name="Scott M.A."/>
            <person name="Spackman E."/>
            <person name="Goraichik I."/>
            <person name="Dimitrov K.M."/>
            <person name="Suarez D.L."/>
            <person name="Swayne D.E."/>
        </authorList>
    </citation>
    <scope>NUCLEOTIDE SEQUENCE [LARGE SCALE GENOMIC DNA]</scope>
    <source>
        <strain evidence="1 2">DNF00076</strain>
    </source>
</reference>
<evidence type="ECO:0000313" key="1">
    <source>
        <dbReference type="EMBL" id="PNP94116.1"/>
    </source>
</evidence>
<dbReference type="RefSeq" id="WP_103003536.1">
    <property type="nucleotide sequence ID" value="NZ_NBAX01000006.1"/>
</dbReference>
<gene>
    <name evidence="1" type="ORF">BFS16_08050</name>
</gene>
<comment type="caution">
    <text evidence="1">The sequence shown here is derived from an EMBL/GenBank/DDBJ whole genome shotgun (WGS) entry which is preliminary data.</text>
</comment>
<dbReference type="Proteomes" id="UP000236634">
    <property type="component" value="Unassembled WGS sequence"/>
</dbReference>
<protein>
    <submittedName>
        <fullName evidence="1">Uncharacterized protein</fullName>
    </submittedName>
</protein>
<accession>A0A2K0XHV4</accession>
<dbReference type="EMBL" id="NBAX01000006">
    <property type="protein sequence ID" value="PNP94116.1"/>
    <property type="molecule type" value="Genomic_DNA"/>
</dbReference>
<dbReference type="AlphaFoldDB" id="A0A2K0XHV4"/>
<evidence type="ECO:0000313" key="2">
    <source>
        <dbReference type="Proteomes" id="UP000236634"/>
    </source>
</evidence>
<name>A0A2K0XHV4_9BACT</name>
<proteinExistence type="predicted"/>